<gene>
    <name evidence="2" type="ORF">HHX48_04255</name>
</gene>
<keyword evidence="3" id="KW-1185">Reference proteome</keyword>
<proteinExistence type="predicted"/>
<protein>
    <submittedName>
        <fullName evidence="2">Uncharacterized protein</fullName>
    </submittedName>
</protein>
<evidence type="ECO:0000256" key="1">
    <source>
        <dbReference type="SAM" id="MobiDB-lite"/>
    </source>
</evidence>
<comment type="caution">
    <text evidence="2">The sequence shown here is derived from an EMBL/GenBank/DDBJ whole genome shotgun (WGS) entry which is preliminary data.</text>
</comment>
<accession>A0ABR8LM02</accession>
<feature type="region of interest" description="Disordered" evidence="1">
    <location>
        <begin position="1"/>
        <end position="41"/>
    </location>
</feature>
<dbReference type="EMBL" id="JABBXD010000001">
    <property type="protein sequence ID" value="MBD3584949.1"/>
    <property type="molecule type" value="Genomic_DNA"/>
</dbReference>
<dbReference type="RefSeq" id="WP_191022482.1">
    <property type="nucleotide sequence ID" value="NZ_JABBXD010000001.1"/>
</dbReference>
<evidence type="ECO:0000313" key="3">
    <source>
        <dbReference type="Proteomes" id="UP000624419"/>
    </source>
</evidence>
<dbReference type="Proteomes" id="UP000624419">
    <property type="component" value="Unassembled WGS sequence"/>
</dbReference>
<name>A0ABR8LM02_9ALTE</name>
<sequence length="239" mass="27279">MNSVALPQSAPAVKAERTTTTAKPFQSSVDDAEPASSVNSHSFAKQVVASTTPVNLREDVSRDVQRKQAALDYPVAQEELEYWSTKHKSDLKAYMDTHLGEASDFMFEKILQQNDLLDNPLASDTIEDDMAWRHKMEQQLTDLIWSLNTDESLSIESLVCIQKQCEITLMASKPHSVARMHMEITSRTDQLGIIKDSPSPISLMLENENFWMYMRLKFSAKFQCVRALTLLTRFCFFFR</sequence>
<evidence type="ECO:0000313" key="2">
    <source>
        <dbReference type="EMBL" id="MBD3584949.1"/>
    </source>
</evidence>
<feature type="compositionally biased region" description="Polar residues" evidence="1">
    <location>
        <begin position="18"/>
        <end position="29"/>
    </location>
</feature>
<reference evidence="2 3" key="1">
    <citation type="submission" date="2020-04" db="EMBL/GenBank/DDBJ databases">
        <title>Salinimonas sp. HHU 13199.</title>
        <authorList>
            <person name="Cui X."/>
            <person name="Zhang D."/>
        </authorList>
    </citation>
    <scope>NUCLEOTIDE SEQUENCE [LARGE SCALE GENOMIC DNA]</scope>
    <source>
        <strain evidence="2 3">HHU 13199</strain>
    </source>
</reference>
<organism evidence="2 3">
    <name type="scientific">Salinimonas profundi</name>
    <dbReference type="NCBI Taxonomy" id="2729140"/>
    <lineage>
        <taxon>Bacteria</taxon>
        <taxon>Pseudomonadati</taxon>
        <taxon>Pseudomonadota</taxon>
        <taxon>Gammaproteobacteria</taxon>
        <taxon>Alteromonadales</taxon>
        <taxon>Alteromonadaceae</taxon>
        <taxon>Alteromonas/Salinimonas group</taxon>
        <taxon>Salinimonas</taxon>
    </lineage>
</organism>